<comment type="caution">
    <text evidence="2">The sequence shown here is derived from an EMBL/GenBank/DDBJ whole genome shotgun (WGS) entry which is preliminary data.</text>
</comment>
<dbReference type="PANTHER" id="PTHR35083:SF1">
    <property type="entry name" value="RGD1565685 PROTEIN"/>
    <property type="match status" value="1"/>
</dbReference>
<sequence>MPPTGVNAKVKDPEYCNWLKVGLALYYLKDGLGSFIQDEVDAMHQSLLQKLYNASTVPAQLCSICNAKDVKQNRNTYIWKFNSRCPISLCDTWLTELLALCTNPTSSKLYCENCDVTAWPKSPWECAKFYMPRGQTVHNTGPAQSDSQALLTLMANCKHFHSKLSPGGIQLTHTVSVIRNTVMHSVNMTVSDNDRTSIITDIIKLLEDPCHLKSLDERKKAVAEINKINTDSLEVFFNTDIELEMMALRACAEGCRQELGVQRVETEKTVESLKEEIQDLQKKIKDKVGDIDTKCQKMGAKVNKLTSGLKNVKGQVRTQSAMVKKTDKLLKRKALPGLCQQKKKVRKLEKEVKLIQERDSQASAATASQVSLLNVESEAGLTLHKYFPIQQVSSASQDGNIHLSQKYFKN</sequence>
<gene>
    <name evidence="2" type="ORF">ACJMK2_004058</name>
</gene>
<dbReference type="Pfam" id="PF15112">
    <property type="entry name" value="DUF4559"/>
    <property type="match status" value="1"/>
</dbReference>
<dbReference type="EMBL" id="JBJQND010000001">
    <property type="protein sequence ID" value="KAL3891812.1"/>
    <property type="molecule type" value="Genomic_DNA"/>
</dbReference>
<dbReference type="InterPro" id="IPR027897">
    <property type="entry name" value="DUF4559"/>
</dbReference>
<dbReference type="Proteomes" id="UP001634394">
    <property type="component" value="Unassembled WGS sequence"/>
</dbReference>
<reference evidence="2 3" key="1">
    <citation type="submission" date="2024-11" db="EMBL/GenBank/DDBJ databases">
        <title>Chromosome-level genome assembly of the freshwater bivalve Anodonta woodiana.</title>
        <authorList>
            <person name="Chen X."/>
        </authorList>
    </citation>
    <scope>NUCLEOTIDE SEQUENCE [LARGE SCALE GENOMIC DNA]</scope>
    <source>
        <strain evidence="2">MN2024</strain>
        <tissue evidence="2">Gills</tissue>
    </source>
</reference>
<keyword evidence="3" id="KW-1185">Reference proteome</keyword>
<dbReference type="AlphaFoldDB" id="A0ABD3Y020"/>
<accession>A0ABD3Y020</accession>
<dbReference type="PANTHER" id="PTHR35083">
    <property type="entry name" value="RGD1565685 PROTEIN"/>
    <property type="match status" value="1"/>
</dbReference>
<protein>
    <submittedName>
        <fullName evidence="2">Uncharacterized protein</fullName>
    </submittedName>
</protein>
<evidence type="ECO:0000313" key="3">
    <source>
        <dbReference type="Proteomes" id="UP001634394"/>
    </source>
</evidence>
<evidence type="ECO:0000313" key="2">
    <source>
        <dbReference type="EMBL" id="KAL3891812.1"/>
    </source>
</evidence>
<evidence type="ECO:0000256" key="1">
    <source>
        <dbReference type="SAM" id="Coils"/>
    </source>
</evidence>
<proteinExistence type="predicted"/>
<name>A0ABD3Y020_SINWO</name>
<organism evidence="2 3">
    <name type="scientific">Sinanodonta woodiana</name>
    <name type="common">Chinese pond mussel</name>
    <name type="synonym">Anodonta woodiana</name>
    <dbReference type="NCBI Taxonomy" id="1069815"/>
    <lineage>
        <taxon>Eukaryota</taxon>
        <taxon>Metazoa</taxon>
        <taxon>Spiralia</taxon>
        <taxon>Lophotrochozoa</taxon>
        <taxon>Mollusca</taxon>
        <taxon>Bivalvia</taxon>
        <taxon>Autobranchia</taxon>
        <taxon>Heteroconchia</taxon>
        <taxon>Palaeoheterodonta</taxon>
        <taxon>Unionida</taxon>
        <taxon>Unionoidea</taxon>
        <taxon>Unionidae</taxon>
        <taxon>Unioninae</taxon>
        <taxon>Sinanodonta</taxon>
    </lineage>
</organism>
<feature type="coiled-coil region" evidence="1">
    <location>
        <begin position="256"/>
        <end position="290"/>
    </location>
</feature>
<keyword evidence="1" id="KW-0175">Coiled coil</keyword>